<comment type="caution">
    <text evidence="5">The sequence shown here is derived from an EMBL/GenBank/DDBJ whole genome shotgun (WGS) entry which is preliminary data.</text>
</comment>
<keyword evidence="3 4" id="KW-0012">Acyltransferase</keyword>
<gene>
    <name evidence="5" type="ORF">J2W98_004006</name>
</gene>
<sequence length="296" mass="32574">MEKGARDSSYGIIMVLCIVFGEKEAGQVTVQPITNRPVTRSDVMKGLKDLGVRSGMTLLVHSSMRSFGRFVPGGASAILAALTEAVGPEGTLVMPTQSHDLTDPSTWMNPPLDESWWELVREEMPAYDPAWTLTGGMGVIVETFRGLPGTKRSGHPHVSLAARGPAASDLLEAHELDFGLGEHSPLAKLYEADAYVLLLGCEHDSNTSLHLAEYRTAYNGREVITHQAPMMVDGAKAWVSFQDFNITSDDFEKLGLDFERDCPSAFTRVNIGEASCFFARQRDLVDYAEQWLSNYR</sequence>
<name>A0ABU1QJF1_9BACL</name>
<dbReference type="GO" id="GO:0046353">
    <property type="term" value="F:aminoglycoside 3-N-acetyltransferase activity"/>
    <property type="evidence" value="ECO:0007669"/>
    <property type="project" value="UniProtKB-EC"/>
</dbReference>
<evidence type="ECO:0000256" key="3">
    <source>
        <dbReference type="ARBA" id="ARBA00023315"/>
    </source>
</evidence>
<dbReference type="SUPFAM" id="SSF110710">
    <property type="entry name" value="TTHA0583/YokD-like"/>
    <property type="match status" value="1"/>
</dbReference>
<evidence type="ECO:0000313" key="5">
    <source>
        <dbReference type="EMBL" id="MDR6779725.1"/>
    </source>
</evidence>
<organism evidence="5 6">
    <name type="scientific">Paenibacillus peoriae</name>
    <dbReference type="NCBI Taxonomy" id="59893"/>
    <lineage>
        <taxon>Bacteria</taxon>
        <taxon>Bacillati</taxon>
        <taxon>Bacillota</taxon>
        <taxon>Bacilli</taxon>
        <taxon>Bacillales</taxon>
        <taxon>Paenibacillaceae</taxon>
        <taxon>Paenibacillus</taxon>
    </lineage>
</organism>
<evidence type="ECO:0000256" key="4">
    <source>
        <dbReference type="RuleBase" id="RU365031"/>
    </source>
</evidence>
<dbReference type="Pfam" id="PF02522">
    <property type="entry name" value="Antibiotic_NAT"/>
    <property type="match status" value="1"/>
</dbReference>
<dbReference type="InterPro" id="IPR028345">
    <property type="entry name" value="Antibiotic_NAT-like"/>
</dbReference>
<dbReference type="Proteomes" id="UP001266807">
    <property type="component" value="Unassembled WGS sequence"/>
</dbReference>
<accession>A0ABU1QJF1</accession>
<keyword evidence="2 4" id="KW-0808">Transferase</keyword>
<keyword evidence="6" id="KW-1185">Reference proteome</keyword>
<evidence type="ECO:0000256" key="2">
    <source>
        <dbReference type="ARBA" id="ARBA00022679"/>
    </source>
</evidence>
<evidence type="ECO:0000313" key="6">
    <source>
        <dbReference type="Proteomes" id="UP001266807"/>
    </source>
</evidence>
<dbReference type="EMBL" id="JAVDUG010000005">
    <property type="protein sequence ID" value="MDR6779725.1"/>
    <property type="molecule type" value="Genomic_DNA"/>
</dbReference>
<dbReference type="EC" id="2.3.1.-" evidence="4"/>
<reference evidence="5 6" key="1">
    <citation type="submission" date="2023-07" db="EMBL/GenBank/DDBJ databases">
        <title>Sorghum-associated microbial communities from plants grown in Nebraska, USA.</title>
        <authorList>
            <person name="Schachtman D."/>
        </authorList>
    </citation>
    <scope>NUCLEOTIDE SEQUENCE [LARGE SCALE GENOMIC DNA]</scope>
    <source>
        <strain evidence="5 6">BE143</strain>
    </source>
</reference>
<comment type="catalytic activity">
    <reaction evidence="4">
        <text>a 2-deoxystreptamine antibiotic + acetyl-CoA = an N(3)-acetyl-2-deoxystreptamine antibiotic + CoA + H(+)</text>
        <dbReference type="Rhea" id="RHEA:12665"/>
        <dbReference type="ChEBI" id="CHEBI:15378"/>
        <dbReference type="ChEBI" id="CHEBI:57287"/>
        <dbReference type="ChEBI" id="CHEBI:57288"/>
        <dbReference type="ChEBI" id="CHEBI:57921"/>
        <dbReference type="ChEBI" id="CHEBI:77452"/>
        <dbReference type="EC" id="2.3.1.81"/>
    </reaction>
</comment>
<evidence type="ECO:0000256" key="1">
    <source>
        <dbReference type="ARBA" id="ARBA00006383"/>
    </source>
</evidence>
<protein>
    <recommendedName>
        <fullName evidence="4">Aminoglycoside N(3)-acetyltransferase</fullName>
        <ecNumber evidence="4">2.3.1.-</ecNumber>
    </recommendedName>
</protein>
<dbReference type="PANTHER" id="PTHR11104:SF0">
    <property type="entry name" value="SPBETA PROPHAGE-DERIVED AMINOGLYCOSIDE N(3')-ACETYLTRANSFERASE-LIKE PROTEIN YOKD"/>
    <property type="match status" value="1"/>
</dbReference>
<dbReference type="InterPro" id="IPR003679">
    <property type="entry name" value="Amioglycoside_AcTrfase"/>
</dbReference>
<proteinExistence type="inferred from homology"/>
<comment type="similarity">
    <text evidence="1 4">Belongs to the antibiotic N-acetyltransferase family.</text>
</comment>
<dbReference type="PANTHER" id="PTHR11104">
    <property type="entry name" value="AMINOGLYCOSIDE N3-ACETYLTRANSFERASE"/>
    <property type="match status" value="1"/>
</dbReference>
<keyword evidence="4" id="KW-0046">Antibiotic resistance</keyword>